<dbReference type="InterPro" id="IPR014721">
    <property type="entry name" value="Ribsml_uS5_D2-typ_fold_subgr"/>
</dbReference>
<sequence length="173" mass="18714">MTEEFQQEEAVTAAEETAAPEETVETTETAETAEVVAPAPVPVPSGRPVQTVGRRKEAVARVRLVPGSGGFKLNGKSLEDYFPNKVHQQVVKEPLATVERLEGFDVLGTLRGGGPSGQAGALRMAIARALAAYEADDRPALKKAGLLSRDSREKERKKYGLKKSRKAPQYSKR</sequence>
<dbReference type="PROSITE" id="PS00360">
    <property type="entry name" value="RIBOSOMAL_S9"/>
    <property type="match status" value="1"/>
</dbReference>
<dbReference type="InterPro" id="IPR020568">
    <property type="entry name" value="Ribosomal_Su5_D2-typ_SF"/>
</dbReference>
<protein>
    <recommendedName>
        <fullName evidence="4 5">Small ribosomal subunit protein uS9</fullName>
    </recommendedName>
</protein>
<dbReference type="Gene3D" id="3.30.230.10">
    <property type="match status" value="1"/>
</dbReference>
<keyword evidence="9" id="KW-1185">Reference proteome</keyword>
<keyword evidence="3 5" id="KW-0687">Ribonucleoprotein</keyword>
<dbReference type="NCBIfam" id="NF001099">
    <property type="entry name" value="PRK00132.1"/>
    <property type="match status" value="1"/>
</dbReference>
<dbReference type="HAMAP" id="MF_00532_B">
    <property type="entry name" value="Ribosomal_uS9_B"/>
    <property type="match status" value="1"/>
</dbReference>
<evidence type="ECO:0000256" key="2">
    <source>
        <dbReference type="ARBA" id="ARBA00022980"/>
    </source>
</evidence>
<dbReference type="PANTHER" id="PTHR21569:SF1">
    <property type="entry name" value="SMALL RIBOSOMAL SUBUNIT PROTEIN US9M"/>
    <property type="match status" value="1"/>
</dbReference>
<proteinExistence type="inferred from homology"/>
<comment type="similarity">
    <text evidence="1 5 6">Belongs to the universal ribosomal protein uS9 family.</text>
</comment>
<accession>A0ABP5SGJ0</accession>
<feature type="compositionally biased region" description="Low complexity" evidence="7">
    <location>
        <begin position="8"/>
        <end position="17"/>
    </location>
</feature>
<evidence type="ECO:0000256" key="1">
    <source>
        <dbReference type="ARBA" id="ARBA00005251"/>
    </source>
</evidence>
<dbReference type="SUPFAM" id="SSF54211">
    <property type="entry name" value="Ribosomal protein S5 domain 2-like"/>
    <property type="match status" value="1"/>
</dbReference>
<evidence type="ECO:0000313" key="8">
    <source>
        <dbReference type="EMBL" id="GAA2330775.1"/>
    </source>
</evidence>
<evidence type="ECO:0000256" key="7">
    <source>
        <dbReference type="SAM" id="MobiDB-lite"/>
    </source>
</evidence>
<dbReference type="InterPro" id="IPR000754">
    <property type="entry name" value="Ribosomal_uS9"/>
</dbReference>
<evidence type="ECO:0000256" key="5">
    <source>
        <dbReference type="HAMAP-Rule" id="MF_00532"/>
    </source>
</evidence>
<evidence type="ECO:0000256" key="4">
    <source>
        <dbReference type="ARBA" id="ARBA00035259"/>
    </source>
</evidence>
<evidence type="ECO:0000256" key="3">
    <source>
        <dbReference type="ARBA" id="ARBA00023274"/>
    </source>
</evidence>
<keyword evidence="2 5" id="KW-0689">Ribosomal protein</keyword>
<name>A0ABP5SGJ0_9PSEU</name>
<dbReference type="RefSeq" id="WP_425564511.1">
    <property type="nucleotide sequence ID" value="NZ_BAAARA010000001.1"/>
</dbReference>
<reference evidence="9" key="1">
    <citation type="journal article" date="2019" name="Int. J. Syst. Evol. Microbiol.">
        <title>The Global Catalogue of Microorganisms (GCM) 10K type strain sequencing project: providing services to taxonomists for standard genome sequencing and annotation.</title>
        <authorList>
            <consortium name="The Broad Institute Genomics Platform"/>
            <consortium name="The Broad Institute Genome Sequencing Center for Infectious Disease"/>
            <person name="Wu L."/>
            <person name="Ma J."/>
        </authorList>
    </citation>
    <scope>NUCLEOTIDE SEQUENCE [LARGE SCALE GENOMIC DNA]</scope>
    <source>
        <strain evidence="9">JCM 16221</strain>
    </source>
</reference>
<dbReference type="PANTHER" id="PTHR21569">
    <property type="entry name" value="RIBOSOMAL PROTEIN S9"/>
    <property type="match status" value="1"/>
</dbReference>
<dbReference type="InterPro" id="IPR020574">
    <property type="entry name" value="Ribosomal_uS9_CS"/>
</dbReference>
<feature type="region of interest" description="Disordered" evidence="7">
    <location>
        <begin position="1"/>
        <end position="54"/>
    </location>
</feature>
<feature type="region of interest" description="Disordered" evidence="7">
    <location>
        <begin position="141"/>
        <end position="173"/>
    </location>
</feature>
<organism evidence="8 9">
    <name type="scientific">Saccharopolyspora halophila</name>
    <dbReference type="NCBI Taxonomy" id="405551"/>
    <lineage>
        <taxon>Bacteria</taxon>
        <taxon>Bacillati</taxon>
        <taxon>Actinomycetota</taxon>
        <taxon>Actinomycetes</taxon>
        <taxon>Pseudonocardiales</taxon>
        <taxon>Pseudonocardiaceae</taxon>
        <taxon>Saccharopolyspora</taxon>
    </lineage>
</organism>
<evidence type="ECO:0000256" key="6">
    <source>
        <dbReference type="RuleBase" id="RU003815"/>
    </source>
</evidence>
<comment type="caution">
    <text evidence="8">The sequence shown here is derived from an EMBL/GenBank/DDBJ whole genome shotgun (WGS) entry which is preliminary data.</text>
</comment>
<dbReference type="Pfam" id="PF00380">
    <property type="entry name" value="Ribosomal_S9"/>
    <property type="match status" value="1"/>
</dbReference>
<feature type="compositionally biased region" description="Basic and acidic residues" evidence="7">
    <location>
        <begin position="149"/>
        <end position="158"/>
    </location>
</feature>
<dbReference type="Proteomes" id="UP001501218">
    <property type="component" value="Unassembled WGS sequence"/>
</dbReference>
<gene>
    <name evidence="5" type="primary">rpsI</name>
    <name evidence="8" type="ORF">GCM10009854_02040</name>
</gene>
<dbReference type="InterPro" id="IPR023035">
    <property type="entry name" value="Ribosomal_uS9_bac/plastid"/>
</dbReference>
<evidence type="ECO:0000313" key="9">
    <source>
        <dbReference type="Proteomes" id="UP001501218"/>
    </source>
</evidence>
<feature type="compositionally biased region" description="Basic residues" evidence="7">
    <location>
        <begin position="159"/>
        <end position="173"/>
    </location>
</feature>
<feature type="compositionally biased region" description="Low complexity" evidence="7">
    <location>
        <begin position="26"/>
        <end position="38"/>
    </location>
</feature>
<dbReference type="EMBL" id="BAAARA010000001">
    <property type="protein sequence ID" value="GAA2330775.1"/>
    <property type="molecule type" value="Genomic_DNA"/>
</dbReference>